<organism evidence="1 2">
    <name type="scientific">Thermoanaerobacterium thermosaccharolyticum</name>
    <name type="common">Clostridium thermosaccharolyticum</name>
    <dbReference type="NCBI Taxonomy" id="1517"/>
    <lineage>
        <taxon>Bacteria</taxon>
        <taxon>Bacillati</taxon>
        <taxon>Bacillota</taxon>
        <taxon>Clostridia</taxon>
        <taxon>Thermoanaerobacterales</taxon>
        <taxon>Thermoanaerobacteraceae</taxon>
        <taxon>Thermoanaerobacterium</taxon>
    </lineage>
</organism>
<protein>
    <submittedName>
        <fullName evidence="1">Transcriptional regulator</fullName>
    </submittedName>
</protein>
<proteinExistence type="predicted"/>
<accession>A0A223I0L9</accession>
<gene>
    <name evidence="1" type="ORF">Thert_02350</name>
</gene>
<sequence length="42" mass="5254">MIIYNGFKEKRAVMRHIEEFCNILYFIQKDSITYTNYLFMIR</sequence>
<dbReference type="EMBL" id="CP016893">
    <property type="protein sequence ID" value="AST58261.1"/>
    <property type="molecule type" value="Genomic_DNA"/>
</dbReference>
<evidence type="ECO:0000313" key="2">
    <source>
        <dbReference type="Proteomes" id="UP000214975"/>
    </source>
</evidence>
<evidence type="ECO:0000313" key="1">
    <source>
        <dbReference type="EMBL" id="AST58261.1"/>
    </source>
</evidence>
<reference evidence="1 2" key="1">
    <citation type="submission" date="2016-08" db="EMBL/GenBank/DDBJ databases">
        <title>A novel genetic cassette of butanologenic Thermoanaerobacterium thermosaccharolyticum that directly convert cellulose to butanol.</title>
        <authorList>
            <person name="Li T."/>
            <person name="He J."/>
        </authorList>
    </citation>
    <scope>NUCLEOTIDE SEQUENCE [LARGE SCALE GENOMIC DNA]</scope>
    <source>
        <strain evidence="1 2">TG57</strain>
    </source>
</reference>
<dbReference type="AlphaFoldDB" id="A0A223I0L9"/>
<name>A0A223I0L9_THETR</name>
<dbReference type="Proteomes" id="UP000214975">
    <property type="component" value="Chromosome"/>
</dbReference>